<evidence type="ECO:0000313" key="2">
    <source>
        <dbReference type="Proteomes" id="UP000181936"/>
    </source>
</evidence>
<organism evidence="1 2">
    <name type="scientific">Bacillus weihaiensis</name>
    <dbReference type="NCBI Taxonomy" id="1547283"/>
    <lineage>
        <taxon>Bacteria</taxon>
        <taxon>Bacillati</taxon>
        <taxon>Bacillota</taxon>
        <taxon>Bacilli</taxon>
        <taxon>Bacillales</taxon>
        <taxon>Bacillaceae</taxon>
        <taxon>Bacillus</taxon>
    </lineage>
</organism>
<proteinExistence type="predicted"/>
<dbReference type="KEGG" id="bwh:A9C19_03255"/>
<keyword evidence="2" id="KW-1185">Reference proteome</keyword>
<dbReference type="OrthoDB" id="2882371at2"/>
<name>A0A1L3MND9_9BACI</name>
<accession>A0A1L3MND9</accession>
<evidence type="ECO:0000313" key="1">
    <source>
        <dbReference type="EMBL" id="APH03856.1"/>
    </source>
</evidence>
<dbReference type="STRING" id="1547283.A9C19_03255"/>
<protein>
    <submittedName>
        <fullName evidence="1">Uncharacterized protein</fullName>
    </submittedName>
</protein>
<dbReference type="EMBL" id="CP016020">
    <property type="protein sequence ID" value="APH03856.1"/>
    <property type="molecule type" value="Genomic_DNA"/>
</dbReference>
<dbReference type="RefSeq" id="WP_072578649.1">
    <property type="nucleotide sequence ID" value="NZ_CP016020.1"/>
</dbReference>
<sequence>MNITDKPLFYVLDDKMVAVFLVAMDDCRVKMECLFSQSGIEDYTLEYDGPLERKKELMNEAMLQAQKLYEDTVVSV</sequence>
<dbReference type="Proteomes" id="UP000181936">
    <property type="component" value="Chromosome"/>
</dbReference>
<dbReference type="AlphaFoldDB" id="A0A1L3MND9"/>
<gene>
    <name evidence="1" type="ORF">A9C19_03255</name>
</gene>
<reference evidence="1 2" key="1">
    <citation type="journal article" date="2016" name="Sci. Rep.">
        <title>Complete genome sequence and transcriptomic analysis of a novel marine strain Bacillus weihaiensis reveals the mechanism of brown algae degradation.</title>
        <authorList>
            <person name="Zhu Y."/>
            <person name="Chen P."/>
            <person name="Bao Y."/>
            <person name="Men Y."/>
            <person name="Zeng Y."/>
            <person name="Yang J."/>
            <person name="Sun J."/>
            <person name="Sun Y."/>
        </authorList>
    </citation>
    <scope>NUCLEOTIDE SEQUENCE [LARGE SCALE GENOMIC DNA]</scope>
    <source>
        <strain evidence="1 2">Alg07</strain>
    </source>
</reference>